<keyword evidence="2" id="KW-1185">Reference proteome</keyword>
<dbReference type="Proteomes" id="UP001328733">
    <property type="component" value="Unassembled WGS sequence"/>
</dbReference>
<evidence type="ECO:0000313" key="1">
    <source>
        <dbReference type="EMBL" id="MEG3437365.1"/>
    </source>
</evidence>
<organism evidence="1 2">
    <name type="scientific">Pannus brasiliensis CCIBt3594</name>
    <dbReference type="NCBI Taxonomy" id="1427578"/>
    <lineage>
        <taxon>Bacteria</taxon>
        <taxon>Bacillati</taxon>
        <taxon>Cyanobacteriota</taxon>
        <taxon>Cyanophyceae</taxon>
        <taxon>Oscillatoriophycideae</taxon>
        <taxon>Chroococcales</taxon>
        <taxon>Microcystaceae</taxon>
        <taxon>Pannus</taxon>
    </lineage>
</organism>
<sequence length="65" mass="7246">MTSITLTLSPELEARSRDLVFERDKESIRQLLAEALIPNVKELLGRSMSPLDIEEFEAEADTLGG</sequence>
<gene>
    <name evidence="1" type="ORF">V0288_09565</name>
</gene>
<protein>
    <submittedName>
        <fullName evidence="1">Uncharacterized protein</fullName>
    </submittedName>
</protein>
<comment type="caution">
    <text evidence="1">The sequence shown here is derived from an EMBL/GenBank/DDBJ whole genome shotgun (WGS) entry which is preliminary data.</text>
</comment>
<evidence type="ECO:0000313" key="2">
    <source>
        <dbReference type="Proteomes" id="UP001328733"/>
    </source>
</evidence>
<dbReference type="RefSeq" id="WP_332864848.1">
    <property type="nucleotide sequence ID" value="NZ_JBAFSM010000015.1"/>
</dbReference>
<name>A0AAW9QQ69_9CHRO</name>
<dbReference type="AlphaFoldDB" id="A0AAW9QQ69"/>
<dbReference type="EMBL" id="JBAFSM010000015">
    <property type="protein sequence ID" value="MEG3437365.1"/>
    <property type="molecule type" value="Genomic_DNA"/>
</dbReference>
<proteinExistence type="predicted"/>
<reference evidence="1 2" key="1">
    <citation type="submission" date="2024-01" db="EMBL/GenBank/DDBJ databases">
        <title>Genomic insights into the taxonomy and metabolism of the cyanobacterium Pannus brasiliensis CCIBt3594.</title>
        <authorList>
            <person name="Machado M."/>
            <person name="Botero N.B."/>
            <person name="Andreote A.P.D."/>
            <person name="Feitosa A.M.T."/>
            <person name="Popin R."/>
            <person name="Sivonen K."/>
            <person name="Fiore M.F."/>
        </authorList>
    </citation>
    <scope>NUCLEOTIDE SEQUENCE [LARGE SCALE GENOMIC DNA]</scope>
    <source>
        <strain evidence="1 2">CCIBt3594</strain>
    </source>
</reference>
<accession>A0AAW9QQ69</accession>